<feature type="domain" description="DUF4470" evidence="2">
    <location>
        <begin position="204"/>
        <end position="317"/>
    </location>
</feature>
<dbReference type="InterPro" id="IPR011990">
    <property type="entry name" value="TPR-like_helical_dom_sf"/>
</dbReference>
<proteinExistence type="predicted"/>
<feature type="repeat" description="TPR" evidence="1">
    <location>
        <begin position="2"/>
        <end position="35"/>
    </location>
</feature>
<evidence type="ECO:0000256" key="1">
    <source>
        <dbReference type="PROSITE-ProRule" id="PRU00339"/>
    </source>
</evidence>
<dbReference type="InterPro" id="IPR027974">
    <property type="entry name" value="DUF4470"/>
</dbReference>
<evidence type="ECO:0000313" key="3">
    <source>
        <dbReference type="EMBL" id="TEB28693.1"/>
    </source>
</evidence>
<keyword evidence="4" id="KW-1185">Reference proteome</keyword>
<dbReference type="Gene3D" id="1.25.40.10">
    <property type="entry name" value="Tetratricopeptide repeat domain"/>
    <property type="match status" value="1"/>
</dbReference>
<dbReference type="SUPFAM" id="SSF48452">
    <property type="entry name" value="TPR-like"/>
    <property type="match status" value="1"/>
</dbReference>
<evidence type="ECO:0000313" key="4">
    <source>
        <dbReference type="Proteomes" id="UP000298030"/>
    </source>
</evidence>
<dbReference type="InterPro" id="IPR019734">
    <property type="entry name" value="TPR_rpt"/>
</dbReference>
<sequence length="937" mass="106253">MAEIAKDRGAAAYRRGDFEQAAESFALAARLDPTDPIYPSNLSAVLYEQGQYIKAVDATINSWRALRAKHIVEDKPSTPLLSNALAPKLATRFAKSKLNGILSGAFSLHDKKPKKKLTSESNLGIEQDIDVFVNSYLEENGWASTDGKVEELWAVWSEWRATVSRCNLHVKEACQQAMAEARRRLRDFPIFRKCLEPTVEYYKFGNDPIRSLLDGVAKTKEFPINITNLRRDKLFDLAFLFGGSGDARHVFGTIFHLTDVCSNLKRHEKVPTMHLTLVDIHPAPLARVMLVFAMMRKILRMPRSDDRRFEFETTIFYLYTTILMPDYCHNIVIDTARELFLELSQGGKRVLSKCLHIGQHTLEQVLPVLEYWSVQLPKTTKEFLQVNPANHLVGGIPHVKGANSLTQNPMYMQMLRTAAQQYGSPKMTDIPCYDDPDAEAAVYETLKVLLPPRSLLDRHSVIESYIRKQGGTEQTRLRAAQRDIEENWKPNPTLFDNSATEHYKFSHKGYPVISSSPHGILRFYLDAAMYIPEVIKKLTVDTSAFAIMMQFFRLATEGVEELEDDLTVEFVAGDVTAGVAKLVNGDLGPRPDHFPKKYLRMWLNNVPDYTSGPLGSAVHLVPYLEDSKYSMVLSNCLLNCSSFANLNELCFNYTYCHADGMRDIFGILYRDEKGTTFDEMNLSVFPRQSFFSSTVYKKKLHDYLKLMFVRFLCPPRSPHMPFRIDEPWTFAYFFTFLIYFVQNAGCPAHWVGEILQSIVDDKLVTDVIPHTGNLPIQPAAKNVRMASARKVNLKPWRAELETLLVSVKPMLPFSIILPEDLASLTHQDIATYTAGITYTAETRFDISPFIKTAGLVFYNPSLITDSEIGRVVGRVVDLLDDTSPRAQGVQLVSMQESLDVRKGIVSWKMRKGWVETMVKGGWKMMVYVSNQGVPGTR</sequence>
<dbReference type="AlphaFoldDB" id="A0A4Y7T3E2"/>
<dbReference type="EMBL" id="QPFP01000031">
    <property type="protein sequence ID" value="TEB28693.1"/>
    <property type="molecule type" value="Genomic_DNA"/>
</dbReference>
<dbReference type="STRING" id="71717.A0A4Y7T3E2"/>
<comment type="caution">
    <text evidence="3">The sequence shown here is derived from an EMBL/GenBank/DDBJ whole genome shotgun (WGS) entry which is preliminary data.</text>
</comment>
<gene>
    <name evidence="3" type="ORF">FA13DRAFT_1793848</name>
</gene>
<accession>A0A4Y7T3E2</accession>
<dbReference type="PROSITE" id="PS50005">
    <property type="entry name" value="TPR"/>
    <property type="match status" value="1"/>
</dbReference>
<dbReference type="Proteomes" id="UP000298030">
    <property type="component" value="Unassembled WGS sequence"/>
</dbReference>
<protein>
    <recommendedName>
        <fullName evidence="2">DUF4470 domain-containing protein</fullName>
    </recommendedName>
</protein>
<dbReference type="Pfam" id="PF14737">
    <property type="entry name" value="DUF4470"/>
    <property type="match status" value="1"/>
</dbReference>
<dbReference type="OrthoDB" id="2423701at2759"/>
<keyword evidence="1" id="KW-0802">TPR repeat</keyword>
<name>A0A4Y7T3E2_COPMI</name>
<organism evidence="3 4">
    <name type="scientific">Coprinellus micaceus</name>
    <name type="common">Glistening ink-cap mushroom</name>
    <name type="synonym">Coprinus micaceus</name>
    <dbReference type="NCBI Taxonomy" id="71717"/>
    <lineage>
        <taxon>Eukaryota</taxon>
        <taxon>Fungi</taxon>
        <taxon>Dikarya</taxon>
        <taxon>Basidiomycota</taxon>
        <taxon>Agaricomycotina</taxon>
        <taxon>Agaricomycetes</taxon>
        <taxon>Agaricomycetidae</taxon>
        <taxon>Agaricales</taxon>
        <taxon>Agaricineae</taxon>
        <taxon>Psathyrellaceae</taxon>
        <taxon>Coprinellus</taxon>
    </lineage>
</organism>
<reference evidence="3 4" key="1">
    <citation type="journal article" date="2019" name="Nat. Ecol. Evol.">
        <title>Megaphylogeny resolves global patterns of mushroom evolution.</title>
        <authorList>
            <person name="Varga T."/>
            <person name="Krizsan K."/>
            <person name="Foldi C."/>
            <person name="Dima B."/>
            <person name="Sanchez-Garcia M."/>
            <person name="Sanchez-Ramirez S."/>
            <person name="Szollosi G.J."/>
            <person name="Szarkandi J.G."/>
            <person name="Papp V."/>
            <person name="Albert L."/>
            <person name="Andreopoulos W."/>
            <person name="Angelini C."/>
            <person name="Antonin V."/>
            <person name="Barry K.W."/>
            <person name="Bougher N.L."/>
            <person name="Buchanan P."/>
            <person name="Buyck B."/>
            <person name="Bense V."/>
            <person name="Catcheside P."/>
            <person name="Chovatia M."/>
            <person name="Cooper J."/>
            <person name="Damon W."/>
            <person name="Desjardin D."/>
            <person name="Finy P."/>
            <person name="Geml J."/>
            <person name="Haridas S."/>
            <person name="Hughes K."/>
            <person name="Justo A."/>
            <person name="Karasinski D."/>
            <person name="Kautmanova I."/>
            <person name="Kiss B."/>
            <person name="Kocsube S."/>
            <person name="Kotiranta H."/>
            <person name="LaButti K.M."/>
            <person name="Lechner B.E."/>
            <person name="Liimatainen K."/>
            <person name="Lipzen A."/>
            <person name="Lukacs Z."/>
            <person name="Mihaltcheva S."/>
            <person name="Morgado L.N."/>
            <person name="Niskanen T."/>
            <person name="Noordeloos M.E."/>
            <person name="Ohm R.A."/>
            <person name="Ortiz-Santana B."/>
            <person name="Ovrebo C."/>
            <person name="Racz N."/>
            <person name="Riley R."/>
            <person name="Savchenko A."/>
            <person name="Shiryaev A."/>
            <person name="Soop K."/>
            <person name="Spirin V."/>
            <person name="Szebenyi C."/>
            <person name="Tomsovsky M."/>
            <person name="Tulloss R.E."/>
            <person name="Uehling J."/>
            <person name="Grigoriev I.V."/>
            <person name="Vagvolgyi C."/>
            <person name="Papp T."/>
            <person name="Martin F.M."/>
            <person name="Miettinen O."/>
            <person name="Hibbett D.S."/>
            <person name="Nagy L.G."/>
        </authorList>
    </citation>
    <scope>NUCLEOTIDE SEQUENCE [LARGE SCALE GENOMIC DNA]</scope>
    <source>
        <strain evidence="3 4">FP101781</strain>
    </source>
</reference>
<evidence type="ECO:0000259" key="2">
    <source>
        <dbReference type="Pfam" id="PF14737"/>
    </source>
</evidence>